<dbReference type="GO" id="GO:0020037">
    <property type="term" value="F:heme binding"/>
    <property type="evidence" value="ECO:0007669"/>
    <property type="project" value="InterPro"/>
</dbReference>
<dbReference type="PANTHER" id="PTHR43350:SF11">
    <property type="entry name" value="ENOYL REDUCTASE (ER) DOMAIN-CONTAINING PROTEIN"/>
    <property type="match status" value="1"/>
</dbReference>
<evidence type="ECO:0000256" key="6">
    <source>
        <dbReference type="ARBA" id="ARBA00023004"/>
    </source>
</evidence>
<dbReference type="SUPFAM" id="SSF50129">
    <property type="entry name" value="GroES-like"/>
    <property type="match status" value="1"/>
</dbReference>
<keyword evidence="5 7" id="KW-0560">Oxidoreductase</keyword>
<dbReference type="PANTHER" id="PTHR43350">
    <property type="entry name" value="NAD-DEPENDENT ALCOHOL DEHYDROGENASE"/>
    <property type="match status" value="1"/>
</dbReference>
<dbReference type="Pfam" id="PF00107">
    <property type="entry name" value="ADH_zinc_N"/>
    <property type="match status" value="1"/>
</dbReference>
<dbReference type="InterPro" id="IPR036291">
    <property type="entry name" value="NAD(P)-bd_dom_sf"/>
</dbReference>
<dbReference type="InterPro" id="IPR017972">
    <property type="entry name" value="Cyt_P450_CS"/>
</dbReference>
<dbReference type="InterPro" id="IPR036396">
    <property type="entry name" value="Cyt_P450_sf"/>
</dbReference>
<dbReference type="SUPFAM" id="SSF48264">
    <property type="entry name" value="Cytochrome P450"/>
    <property type="match status" value="1"/>
</dbReference>
<accession>A0AA40BD08</accession>
<keyword evidence="7" id="KW-0349">Heme</keyword>
<reference evidence="9" key="1">
    <citation type="submission" date="2023-06" db="EMBL/GenBank/DDBJ databases">
        <title>Genome-scale phylogeny and comparative genomics of the fungal order Sordariales.</title>
        <authorList>
            <consortium name="Lawrence Berkeley National Laboratory"/>
            <person name="Hensen N."/>
            <person name="Bonometti L."/>
            <person name="Westerberg I."/>
            <person name="Brannstrom I.O."/>
            <person name="Guillou S."/>
            <person name="Cros-Aarteil S."/>
            <person name="Calhoun S."/>
            <person name="Haridas S."/>
            <person name="Kuo A."/>
            <person name="Mondo S."/>
            <person name="Pangilinan J."/>
            <person name="Riley R."/>
            <person name="Labutti K."/>
            <person name="Andreopoulos B."/>
            <person name="Lipzen A."/>
            <person name="Chen C."/>
            <person name="Yanf M."/>
            <person name="Daum C."/>
            <person name="Ng V."/>
            <person name="Clum A."/>
            <person name="Steindorff A."/>
            <person name="Ohm R."/>
            <person name="Martin F."/>
            <person name="Silar P."/>
            <person name="Natvig D."/>
            <person name="Lalanne C."/>
            <person name="Gautier V."/>
            <person name="Ament-Velasquez S.L."/>
            <person name="Kruys A."/>
            <person name="Hutchinson M.I."/>
            <person name="Powell A.J."/>
            <person name="Barry K."/>
            <person name="Miller A.N."/>
            <person name="Grigoriev I.V."/>
            <person name="Debuchy R."/>
            <person name="Gladieux P."/>
            <person name="Thoren M.H."/>
            <person name="Johannesson H."/>
        </authorList>
    </citation>
    <scope>NUCLEOTIDE SEQUENCE</scope>
    <source>
        <strain evidence="9">SMH4607-1</strain>
    </source>
</reference>
<dbReference type="EMBL" id="JAUKUA010000001">
    <property type="protein sequence ID" value="KAK0732016.1"/>
    <property type="molecule type" value="Genomic_DNA"/>
</dbReference>
<name>A0AA40BD08_9PEZI</name>
<comment type="caution">
    <text evidence="9">The sequence shown here is derived from an EMBL/GenBank/DDBJ whole genome shotgun (WGS) entry which is preliminary data.</text>
</comment>
<dbReference type="Pfam" id="PF08240">
    <property type="entry name" value="ADH_N"/>
    <property type="match status" value="1"/>
</dbReference>
<keyword evidence="4" id="KW-0862">Zinc</keyword>
<comment type="similarity">
    <text evidence="2">Belongs to the zinc-containing alcohol dehydrogenase family.</text>
</comment>
<gene>
    <name evidence="9" type="ORF">B0H67DRAFT_640328</name>
</gene>
<evidence type="ECO:0000256" key="2">
    <source>
        <dbReference type="ARBA" id="ARBA00008072"/>
    </source>
</evidence>
<dbReference type="Pfam" id="PF00067">
    <property type="entry name" value="p450"/>
    <property type="match status" value="1"/>
</dbReference>
<evidence type="ECO:0000256" key="7">
    <source>
        <dbReference type="RuleBase" id="RU000461"/>
    </source>
</evidence>
<dbReference type="PROSITE" id="PS00086">
    <property type="entry name" value="CYTOCHROME_P450"/>
    <property type="match status" value="1"/>
</dbReference>
<dbReference type="SMART" id="SM00829">
    <property type="entry name" value="PKS_ER"/>
    <property type="match status" value="1"/>
</dbReference>
<proteinExistence type="inferred from homology"/>
<dbReference type="SUPFAM" id="SSF51735">
    <property type="entry name" value="NAD(P)-binding Rossmann-fold domains"/>
    <property type="match status" value="1"/>
</dbReference>
<keyword evidence="10" id="KW-1185">Reference proteome</keyword>
<feature type="domain" description="Enoyl reductase (ER)" evidence="8">
    <location>
        <begin position="145"/>
        <end position="489"/>
    </location>
</feature>
<dbReference type="Proteomes" id="UP001172102">
    <property type="component" value="Unassembled WGS sequence"/>
</dbReference>
<comment type="cofactor">
    <cofactor evidence="1">
        <name>Zn(2+)</name>
        <dbReference type="ChEBI" id="CHEBI:29105"/>
    </cofactor>
</comment>
<evidence type="ECO:0000259" key="8">
    <source>
        <dbReference type="SMART" id="SM00829"/>
    </source>
</evidence>
<dbReference type="InterPro" id="IPR011032">
    <property type="entry name" value="GroES-like_sf"/>
</dbReference>
<keyword evidence="3 7" id="KW-0479">Metal-binding</keyword>
<evidence type="ECO:0000256" key="3">
    <source>
        <dbReference type="ARBA" id="ARBA00022723"/>
    </source>
</evidence>
<dbReference type="InterPro" id="IPR020843">
    <property type="entry name" value="ER"/>
</dbReference>
<sequence>MGAVPHDVTQNDHYNGCLIPKDAGVVNNRHADPRRFEPERYEDDFQSLGDAAANPHASKRDQFTFGAGRRICPGIHVAERGLFLGVSRMLWGFNMTPAQDADGKDIIPDQEKLTQEFVCMPEEFPATITPRREKKRQMIVDDWKAAEESLDLSRSTIQPDEVLVEISASGLCHTDLSCANGTLPCAPNAVLGHEGTVLVVGAAVTTVAAGDLVLLSFSHCETCRKCAAGHPANYYTFNERNFGGARPSDGSAAMCAGAAPGGAPLHSSFFGQSSFARHTLAHRSSVVRVPPGTDLALFAPLGCGVQTGAGAVLNTLGVKEGSAVAVFGVGSVGMAAVMVAGLARLDLAIELGATHGVIGCDADVVEQIRRSCPLNGVDYAVDCTGVPPRSSGLRTMIDALRSRGRAATVGAPWPGHCVSLDIMGQLTFGKEYVECTERDSLPAEFIPHLIEMHAKGLFPLESLIEYYDVADFVKAIEDTKSGKLIKPVLKWDFIQ</sequence>
<evidence type="ECO:0000256" key="5">
    <source>
        <dbReference type="ARBA" id="ARBA00023002"/>
    </source>
</evidence>
<protein>
    <submittedName>
        <fullName evidence="9">Chaperonin 10-like protein</fullName>
    </submittedName>
</protein>
<dbReference type="Gene3D" id="3.40.50.720">
    <property type="entry name" value="NAD(P)-binding Rossmann-like Domain"/>
    <property type="match status" value="1"/>
</dbReference>
<keyword evidence="7" id="KW-0503">Monooxygenase</keyword>
<dbReference type="GO" id="GO:0004497">
    <property type="term" value="F:monooxygenase activity"/>
    <property type="evidence" value="ECO:0007669"/>
    <property type="project" value="UniProtKB-KW"/>
</dbReference>
<evidence type="ECO:0000256" key="4">
    <source>
        <dbReference type="ARBA" id="ARBA00022833"/>
    </source>
</evidence>
<dbReference type="InterPro" id="IPR013149">
    <property type="entry name" value="ADH-like_C"/>
</dbReference>
<dbReference type="InterPro" id="IPR001128">
    <property type="entry name" value="Cyt_P450"/>
</dbReference>
<dbReference type="InterPro" id="IPR013154">
    <property type="entry name" value="ADH-like_N"/>
</dbReference>
<evidence type="ECO:0000313" key="9">
    <source>
        <dbReference type="EMBL" id="KAK0732016.1"/>
    </source>
</evidence>
<dbReference type="Gene3D" id="1.10.630.10">
    <property type="entry name" value="Cytochrome P450"/>
    <property type="match status" value="1"/>
</dbReference>
<evidence type="ECO:0000256" key="1">
    <source>
        <dbReference type="ARBA" id="ARBA00001947"/>
    </source>
</evidence>
<organism evidence="9 10">
    <name type="scientific">Lasiosphaeris hirsuta</name>
    <dbReference type="NCBI Taxonomy" id="260670"/>
    <lineage>
        <taxon>Eukaryota</taxon>
        <taxon>Fungi</taxon>
        <taxon>Dikarya</taxon>
        <taxon>Ascomycota</taxon>
        <taxon>Pezizomycotina</taxon>
        <taxon>Sordariomycetes</taxon>
        <taxon>Sordariomycetidae</taxon>
        <taxon>Sordariales</taxon>
        <taxon>Lasiosphaeriaceae</taxon>
        <taxon>Lasiosphaeris</taxon>
    </lineage>
</organism>
<dbReference type="CDD" id="cd08278">
    <property type="entry name" value="benzyl_alcohol_DH"/>
    <property type="match status" value="1"/>
</dbReference>
<dbReference type="Gene3D" id="3.90.180.10">
    <property type="entry name" value="Medium-chain alcohol dehydrogenases, catalytic domain"/>
    <property type="match status" value="1"/>
</dbReference>
<dbReference type="GO" id="GO:0005506">
    <property type="term" value="F:iron ion binding"/>
    <property type="evidence" value="ECO:0007669"/>
    <property type="project" value="InterPro"/>
</dbReference>
<dbReference type="GO" id="GO:0016705">
    <property type="term" value="F:oxidoreductase activity, acting on paired donors, with incorporation or reduction of molecular oxygen"/>
    <property type="evidence" value="ECO:0007669"/>
    <property type="project" value="InterPro"/>
</dbReference>
<dbReference type="AlphaFoldDB" id="A0AA40BD08"/>
<comment type="similarity">
    <text evidence="7">Belongs to the cytochrome P450 family.</text>
</comment>
<evidence type="ECO:0000313" key="10">
    <source>
        <dbReference type="Proteomes" id="UP001172102"/>
    </source>
</evidence>
<keyword evidence="6 7" id="KW-0408">Iron</keyword>